<dbReference type="EMBL" id="CP001678">
    <property type="protein sequence ID" value="ACT58201.1"/>
    <property type="molecule type" value="Genomic_DNA"/>
</dbReference>
<feature type="compositionally biased region" description="Acidic residues" evidence="1">
    <location>
        <begin position="157"/>
        <end position="169"/>
    </location>
</feature>
<feature type="region of interest" description="Disordered" evidence="1">
    <location>
        <begin position="436"/>
        <end position="602"/>
    </location>
</feature>
<feature type="compositionally biased region" description="Polar residues" evidence="1">
    <location>
        <begin position="341"/>
        <end position="350"/>
    </location>
</feature>
<feature type="compositionally biased region" description="Basic and acidic residues" evidence="1">
    <location>
        <begin position="34"/>
        <end position="43"/>
    </location>
</feature>
<feature type="compositionally biased region" description="Polar residues" evidence="1">
    <location>
        <begin position="21"/>
        <end position="33"/>
    </location>
</feature>
<feature type="compositionally biased region" description="Polar residues" evidence="1">
    <location>
        <begin position="1"/>
        <end position="11"/>
    </location>
</feature>
<dbReference type="Proteomes" id="UP000002745">
    <property type="component" value="Chromosome"/>
</dbReference>
<dbReference type="OrthoDB" id="6853800at2"/>
<feature type="compositionally biased region" description="Low complexity" evidence="1">
    <location>
        <begin position="330"/>
        <end position="340"/>
    </location>
</feature>
<accession>C6XN31</accession>
<feature type="compositionally biased region" description="Low complexity" evidence="1">
    <location>
        <begin position="92"/>
        <end position="103"/>
    </location>
</feature>
<dbReference type="KEGG" id="hba:Hbal_0499"/>
<evidence type="ECO:0000313" key="3">
    <source>
        <dbReference type="Proteomes" id="UP000002745"/>
    </source>
</evidence>
<dbReference type="AlphaFoldDB" id="C6XN31"/>
<feature type="compositionally biased region" description="Polar residues" evidence="1">
    <location>
        <begin position="483"/>
        <end position="499"/>
    </location>
</feature>
<feature type="region of interest" description="Disordered" evidence="1">
    <location>
        <begin position="1"/>
        <end position="43"/>
    </location>
</feature>
<dbReference type="HOGENOM" id="CLU_279370_0_0_5"/>
<protein>
    <submittedName>
        <fullName evidence="2">Uncharacterized protein</fullName>
    </submittedName>
</protein>
<dbReference type="STRING" id="582402.Hbal_0499"/>
<feature type="region of interest" description="Disordered" evidence="1">
    <location>
        <begin position="79"/>
        <end position="107"/>
    </location>
</feature>
<evidence type="ECO:0000313" key="2">
    <source>
        <dbReference type="EMBL" id="ACT58201.1"/>
    </source>
</evidence>
<dbReference type="eggNOG" id="COG3266">
    <property type="taxonomic scope" value="Bacteria"/>
</dbReference>
<dbReference type="RefSeq" id="WP_015826351.1">
    <property type="nucleotide sequence ID" value="NC_012982.1"/>
</dbReference>
<feature type="region of interest" description="Disordered" evidence="1">
    <location>
        <begin position="933"/>
        <end position="957"/>
    </location>
</feature>
<feature type="compositionally biased region" description="Low complexity" evidence="1">
    <location>
        <begin position="554"/>
        <end position="570"/>
    </location>
</feature>
<feature type="compositionally biased region" description="Basic and acidic residues" evidence="1">
    <location>
        <begin position="534"/>
        <end position="545"/>
    </location>
</feature>
<reference evidence="3" key="1">
    <citation type="journal article" date="2011" name="J. Bacteriol.">
        <title>Genome sequences of eight morphologically diverse alphaproteobacteria.</title>
        <authorList>
            <consortium name="US DOE Joint Genome Institute"/>
            <person name="Brown P.J."/>
            <person name="Kysela D.T."/>
            <person name="Buechlein A."/>
            <person name="Hemmerich C."/>
            <person name="Brun Y.V."/>
        </authorList>
    </citation>
    <scope>NUCLEOTIDE SEQUENCE [LARGE SCALE GENOMIC DNA]</scope>
    <source>
        <strain evidence="3">ATCC 49814 / DSM 5838 / IFAM 1418</strain>
    </source>
</reference>
<feature type="compositionally biased region" description="Basic and acidic residues" evidence="1">
    <location>
        <begin position="276"/>
        <end position="285"/>
    </location>
</feature>
<keyword evidence="3" id="KW-1185">Reference proteome</keyword>
<feature type="compositionally biased region" description="Acidic residues" evidence="1">
    <location>
        <begin position="181"/>
        <end position="192"/>
    </location>
</feature>
<gene>
    <name evidence="2" type="ordered locus">Hbal_0499</name>
</gene>
<feature type="compositionally biased region" description="Low complexity" evidence="1">
    <location>
        <begin position="518"/>
        <end position="533"/>
    </location>
</feature>
<feature type="compositionally biased region" description="Polar residues" evidence="1">
    <location>
        <begin position="440"/>
        <end position="450"/>
    </location>
</feature>
<feature type="compositionally biased region" description="Basic and acidic residues" evidence="1">
    <location>
        <begin position="250"/>
        <end position="261"/>
    </location>
</feature>
<evidence type="ECO:0000256" key="1">
    <source>
        <dbReference type="SAM" id="MobiDB-lite"/>
    </source>
</evidence>
<feature type="compositionally biased region" description="Low complexity" evidence="1">
    <location>
        <begin position="451"/>
        <end position="472"/>
    </location>
</feature>
<proteinExistence type="predicted"/>
<feature type="region of interest" description="Disordered" evidence="1">
    <location>
        <begin position="139"/>
        <end position="365"/>
    </location>
</feature>
<feature type="compositionally biased region" description="Low complexity" evidence="1">
    <location>
        <begin position="579"/>
        <end position="589"/>
    </location>
</feature>
<feature type="compositionally biased region" description="Acidic residues" evidence="1">
    <location>
        <begin position="212"/>
        <end position="224"/>
    </location>
</feature>
<sequence length="1128" mass="120132">MTFWRQGSNDSLNDKLVRPRSSGSYWDSKSQSNAKEEAVETPLKDAQDVFSDVSEQISESAESALDDTKDEITKAVEQIFPEDLKTDDSTDLPDIPSDLPDLDAPTDTIQLEEADLDDVLAAPPVLEDLDELDDSLELEESLEDSDVTSIESLSFDQENEYSLENEDDTEKFTLGTPPPPPEDELIALEESESLNIPDIDVNDLETPTLETTDIEIPDLEEAELVSDASELGKMPPVLPVSGRGSGNTAHKLDQEEFRDNDTSVDTESDELVVPDARLDSDELDTKSSQNSPSEDKNGSGQVIAFPPSQGKSSQTDTQADDGLTEEERLAVSLSAGAGAAHSTTKNSPFNTRLAKPKNSGPIVTPRQTAATYYDSDEQVYEPGVDDNDGYYVPSQDDSDGSGRRIALYLAGAASISAICAAVYFMLPKGDDDSVQIADAGNNTAPSQPNITARDTTTTDAATTASSSTSADAPLNDQRVFSDLTASGTENSDTAISEPSSELFASIPKESETTTPTDSRTLSPNSTTLSSPDLKSAEITKPKVSEKAPSLTLSKPAAPIIAPPAAKTTPPEVTQPTTSAKVTAPTIAPKPAKPKLFGNSTSTAKTKQPLLSKILRPNTAKAIAPVSVSVGERVYDGVMRAGSMPQTIIDALFANGSYLAAKEQKQFAYNVRHAAKTTPDGEVNSIITQNGTRVDLHFLSTQNEVRPTFVSRADNIEPLPRYMLLKDDWVRVTTPTKLHAAPRQYDQTVLKNLPLSTTLERMGSVTDSSGEQWSMVGQNGIAIGYVPSLDLVSLSDTQTQTVSPFTTTVSQSVVERIDVSTPCRDYTISVGGTGSSHAACMTPDGDWMTKEGATSGLSFVNTPTPSMITSAPLASNELAYSSSNDTSRSALSEEAEAILFEPETLRRDARHGRGSASQRIGTLFSQTNTIKAVSISSPDGQTGQLSFDGKTANSETSAQTATPIALTTSLVKLEKQVRLMNAPGGTIVPNADTVMRGEVLEAVSVSTTPTGESWTLLGENGVGYGYVRTDYTSTISAYETDASMRYDGFNAATALGGTVNSASDVSGDEYQPPAPDCQTATYATGSETGILKACLQPNGLWTADVQPNTGYDIRSTAQMDFLQGGSNLW</sequence>
<feature type="compositionally biased region" description="Acidic residues" evidence="1">
    <location>
        <begin position="262"/>
        <end position="272"/>
    </location>
</feature>
<organism evidence="2 3">
    <name type="scientific">Hirschia baltica (strain ATCC 49814 / DSM 5838 / IFAM 1418)</name>
    <dbReference type="NCBI Taxonomy" id="582402"/>
    <lineage>
        <taxon>Bacteria</taxon>
        <taxon>Pseudomonadati</taxon>
        <taxon>Pseudomonadota</taxon>
        <taxon>Alphaproteobacteria</taxon>
        <taxon>Hyphomonadales</taxon>
        <taxon>Hyphomonadaceae</taxon>
        <taxon>Hirschia</taxon>
    </lineage>
</organism>
<feature type="compositionally biased region" description="Polar residues" evidence="1">
    <location>
        <begin position="147"/>
        <end position="156"/>
    </location>
</feature>
<name>C6XN31_HIRBI</name>